<dbReference type="Proteomes" id="UP000518605">
    <property type="component" value="Unassembled WGS sequence"/>
</dbReference>
<dbReference type="Pfam" id="PF07833">
    <property type="entry name" value="Cu_amine_oxidN1"/>
    <property type="match status" value="1"/>
</dbReference>
<dbReference type="InterPro" id="IPR012854">
    <property type="entry name" value="Cu_amine_oxidase-like_N"/>
</dbReference>
<dbReference type="Gene3D" id="3.30.457.10">
    <property type="entry name" value="Copper amine oxidase-like, N-terminal domain"/>
    <property type="match status" value="1"/>
</dbReference>
<dbReference type="RefSeq" id="WP_183563116.1">
    <property type="nucleotide sequence ID" value="NZ_CBCSLB010000006.1"/>
</dbReference>
<keyword evidence="4" id="KW-1185">Reference proteome</keyword>
<proteinExistence type="predicted"/>
<dbReference type="InterPro" id="IPR036582">
    <property type="entry name" value="Mao_N_sf"/>
</dbReference>
<dbReference type="AlphaFoldDB" id="A0A7W5C810"/>
<protein>
    <recommendedName>
        <fullName evidence="2">Copper amine oxidase-like N-terminal domain-containing protein</fullName>
    </recommendedName>
</protein>
<feature type="signal peptide" evidence="1">
    <location>
        <begin position="1"/>
        <end position="21"/>
    </location>
</feature>
<feature type="domain" description="Copper amine oxidase-like N-terminal" evidence="2">
    <location>
        <begin position="427"/>
        <end position="532"/>
    </location>
</feature>
<evidence type="ECO:0000313" key="4">
    <source>
        <dbReference type="Proteomes" id="UP000518605"/>
    </source>
</evidence>
<dbReference type="SUPFAM" id="SSF55383">
    <property type="entry name" value="Copper amine oxidase, domain N"/>
    <property type="match status" value="1"/>
</dbReference>
<evidence type="ECO:0000256" key="1">
    <source>
        <dbReference type="SAM" id="SignalP"/>
    </source>
</evidence>
<accession>A0A7W5C810</accession>
<keyword evidence="1" id="KW-0732">Signal</keyword>
<dbReference type="EMBL" id="JACHXW010000007">
    <property type="protein sequence ID" value="MBB3152796.1"/>
    <property type="molecule type" value="Genomic_DNA"/>
</dbReference>
<feature type="chain" id="PRO_5038841627" description="Copper amine oxidase-like N-terminal domain-containing protein" evidence="1">
    <location>
        <begin position="22"/>
        <end position="538"/>
    </location>
</feature>
<evidence type="ECO:0000259" key="2">
    <source>
        <dbReference type="Pfam" id="PF07833"/>
    </source>
</evidence>
<comment type="caution">
    <text evidence="3">The sequence shown here is derived from an EMBL/GenBank/DDBJ whole genome shotgun (WGS) entry which is preliminary data.</text>
</comment>
<name>A0A7W5C810_9BACL</name>
<reference evidence="3 4" key="1">
    <citation type="submission" date="2020-08" db="EMBL/GenBank/DDBJ databases">
        <title>Genomic Encyclopedia of Type Strains, Phase III (KMG-III): the genomes of soil and plant-associated and newly described type strains.</title>
        <authorList>
            <person name="Whitman W."/>
        </authorList>
    </citation>
    <scope>NUCLEOTIDE SEQUENCE [LARGE SCALE GENOMIC DNA]</scope>
    <source>
        <strain evidence="3 4">CECT 8234</strain>
    </source>
</reference>
<gene>
    <name evidence="3" type="ORF">FHS16_002853</name>
</gene>
<sequence>MKMKKWLAPVLSLSLLLPALAGTQSVRAESMKPGVETPAVELRAGLDYLLSEHFTLAVVSMTKAYDGASDAASAQAALDQNAKDMVPAIASIYGDAGAKEFDRIFAAHNGYTDKYVTAVKSKDMTGQTAARNELEAFAKEFGSFLGSATEGNLPAAAAQDVVRTHEKQVLEVFDSYAAGNYKAAYTEFREGLGFMFGVSDALAGAISTQLPAKFNQTRSDTPAGDLRSALNHLAAEHYALAVLSMQKGFDTSPAYAALLEAQDGNTNDFTAAITSIYGAEGGAAFKKVWTGDHIFAQDEIIKAVLAGDTAAISKARAKLDAFSVAFGKFLGTATGENLPTAGATAAIAEHEKLVLEAFDIYQSSNKTGLYDSFRKGYSFMFGVGKALGGAIVTQKPDLFQVKPPVTQPENPNNVTTIWFQLGNKNAQINGKNAMMDVAPYVKNGTTFVSLRTLTNTLGANVQYVPANKTVELRLGEDKVVFWLGKNVIQVNGANVTLDAVVHIKDGRTQVPLRFIAEWLGWNVNWKQSNQSATLTKTM</sequence>
<organism evidence="3 4">
    <name type="scientific">Paenibacillus endophyticus</name>
    <dbReference type="NCBI Taxonomy" id="1294268"/>
    <lineage>
        <taxon>Bacteria</taxon>
        <taxon>Bacillati</taxon>
        <taxon>Bacillota</taxon>
        <taxon>Bacilli</taxon>
        <taxon>Bacillales</taxon>
        <taxon>Paenibacillaceae</taxon>
        <taxon>Paenibacillus</taxon>
    </lineage>
</organism>
<evidence type="ECO:0000313" key="3">
    <source>
        <dbReference type="EMBL" id="MBB3152796.1"/>
    </source>
</evidence>